<evidence type="ECO:0000313" key="4">
    <source>
        <dbReference type="Proteomes" id="UP000014978"/>
    </source>
</evidence>
<evidence type="ECO:0000259" key="2">
    <source>
        <dbReference type="Pfam" id="PF08082"/>
    </source>
</evidence>
<feature type="non-terminal residue" evidence="3">
    <location>
        <position position="217"/>
    </location>
</feature>
<comment type="caution">
    <text evidence="3">The sequence shown here is derived from an EMBL/GenBank/DDBJ whole genome shotgun (WGS) entry which is preliminary data.</text>
</comment>
<dbReference type="GO" id="GO:0017070">
    <property type="term" value="F:U6 snRNA binding"/>
    <property type="evidence" value="ECO:0007669"/>
    <property type="project" value="TreeGrafter"/>
</dbReference>
<dbReference type="PANTHER" id="PTHR11140:SF0">
    <property type="entry name" value="PRE-MRNA-PROCESSING-SPLICING FACTOR 8"/>
    <property type="match status" value="1"/>
</dbReference>
<dbReference type="STRING" id="1358809.S7XQV9"/>
<feature type="compositionally biased region" description="Low complexity" evidence="1">
    <location>
        <begin position="68"/>
        <end position="95"/>
    </location>
</feature>
<dbReference type="GO" id="GO:0097157">
    <property type="term" value="F:pre-mRNA intronic binding"/>
    <property type="evidence" value="ECO:0007669"/>
    <property type="project" value="TreeGrafter"/>
</dbReference>
<feature type="region of interest" description="Disordered" evidence="1">
    <location>
        <begin position="42"/>
        <end position="95"/>
    </location>
</feature>
<dbReference type="GO" id="GO:0000244">
    <property type="term" value="P:spliceosomal tri-snRNP complex assembly"/>
    <property type="evidence" value="ECO:0007669"/>
    <property type="project" value="TreeGrafter"/>
</dbReference>
<dbReference type="GO" id="GO:0005682">
    <property type="term" value="C:U5 snRNP"/>
    <property type="evidence" value="ECO:0007669"/>
    <property type="project" value="TreeGrafter"/>
</dbReference>
<feature type="compositionally biased region" description="Low complexity" evidence="1">
    <location>
        <begin position="42"/>
        <end position="60"/>
    </location>
</feature>
<name>S7XQV9_SPRLO</name>
<protein>
    <submittedName>
        <fullName evidence="3">Pre-mRNA splicing factor</fullName>
    </submittedName>
</protein>
<dbReference type="VEuPathDB" id="MicrosporidiaDB:SLOPH_1480"/>
<dbReference type="InterPro" id="IPR027652">
    <property type="entry name" value="PRP8"/>
</dbReference>
<feature type="non-terminal residue" evidence="3">
    <location>
        <position position="1"/>
    </location>
</feature>
<proteinExistence type="predicted"/>
<reference evidence="4" key="1">
    <citation type="journal article" date="2013" name="PLoS Genet.">
        <title>The genome of Spraguea lophii and the basis of host-microsporidian interactions.</title>
        <authorList>
            <person name="Campbell S.E."/>
            <person name="Williams T.A."/>
            <person name="Yousuf A."/>
            <person name="Soanes D.M."/>
            <person name="Paszkiewicz K.H."/>
            <person name="Williams B.A.P."/>
        </authorList>
    </citation>
    <scope>NUCLEOTIDE SEQUENCE [LARGE SCALE GENOMIC DNA]</scope>
    <source>
        <strain evidence="4">42_110</strain>
    </source>
</reference>
<dbReference type="InParanoid" id="S7XQV9"/>
<dbReference type="GO" id="GO:0030623">
    <property type="term" value="F:U5 snRNA binding"/>
    <property type="evidence" value="ECO:0007669"/>
    <property type="project" value="TreeGrafter"/>
</dbReference>
<dbReference type="InterPro" id="IPR012591">
    <property type="entry name" value="PRO8NT"/>
</dbReference>
<accession>S7XQV9</accession>
<gene>
    <name evidence="3" type="ORF">SLOPH_1480</name>
</gene>
<dbReference type="Proteomes" id="UP000014978">
    <property type="component" value="Unassembled WGS sequence"/>
</dbReference>
<dbReference type="OrthoDB" id="1931567at2759"/>
<dbReference type="AlphaFoldDB" id="S7XQV9"/>
<sequence>ILKYNNPIEFMHKYKQPPEIYRKIIKTKDIRIDYKKVFQQENNSDNSIDNNDNNIGNGDNSNEKDVDNINNNNDNNVDNTNNNTNNNTNTNINNINNKNRISIKSKDKIPPKYLSAIKYIPLSIFKLIENLPHPWEDKKVNIIYHIDGMTTIITDKNKIDKEEYKSKWIDFYNSYNREYKDNSYNEECNEECKDNIQTKDKNNINTKYNPNTKDNIN</sequence>
<dbReference type="HOGENOM" id="CLU_1274974_0_0_1"/>
<dbReference type="Pfam" id="PF08082">
    <property type="entry name" value="PRO8NT"/>
    <property type="match status" value="1"/>
</dbReference>
<dbReference type="GO" id="GO:0071013">
    <property type="term" value="C:catalytic step 2 spliceosome"/>
    <property type="evidence" value="ECO:0007669"/>
    <property type="project" value="TreeGrafter"/>
</dbReference>
<dbReference type="GO" id="GO:0030620">
    <property type="term" value="F:U2 snRNA binding"/>
    <property type="evidence" value="ECO:0007669"/>
    <property type="project" value="TreeGrafter"/>
</dbReference>
<keyword evidence="4" id="KW-1185">Reference proteome</keyword>
<feature type="domain" description="PRO8NT" evidence="2">
    <location>
        <begin position="111"/>
        <end position="182"/>
    </location>
</feature>
<dbReference type="PANTHER" id="PTHR11140">
    <property type="entry name" value="PRE-MRNA SPLICING FACTOR PRP8"/>
    <property type="match status" value="1"/>
</dbReference>
<evidence type="ECO:0000313" key="3">
    <source>
        <dbReference type="EMBL" id="EPR78333.1"/>
    </source>
</evidence>
<evidence type="ECO:0000256" key="1">
    <source>
        <dbReference type="SAM" id="MobiDB-lite"/>
    </source>
</evidence>
<organism evidence="3 4">
    <name type="scientific">Spraguea lophii (strain 42_110)</name>
    <name type="common">Microsporidian parasite</name>
    <dbReference type="NCBI Taxonomy" id="1358809"/>
    <lineage>
        <taxon>Eukaryota</taxon>
        <taxon>Fungi</taxon>
        <taxon>Fungi incertae sedis</taxon>
        <taxon>Microsporidia</taxon>
        <taxon>Spragueidae</taxon>
        <taxon>Spraguea</taxon>
    </lineage>
</organism>
<dbReference type="GO" id="GO:0030619">
    <property type="term" value="F:U1 snRNA binding"/>
    <property type="evidence" value="ECO:0007669"/>
    <property type="project" value="TreeGrafter"/>
</dbReference>
<dbReference type="EMBL" id="ATCN01000863">
    <property type="protein sequence ID" value="EPR78333.1"/>
    <property type="molecule type" value="Genomic_DNA"/>
</dbReference>